<reference evidence="3 4" key="1">
    <citation type="submission" date="2018-04" db="EMBL/GenBank/DDBJ databases">
        <authorList>
            <person name="Vogel A."/>
        </authorList>
    </citation>
    <scope>NUCLEOTIDE SEQUENCE [LARGE SCALE GENOMIC DNA]</scope>
</reference>
<sequence length="113" mass="12601">MNDADVQRQATTRYQDDRRKGKVPVNLWSLLSRSPKWQQLNNPEVGLSKKRSSAEVEADDAIDLSEQRPPFNLDDSDDEDPVPRPIGRKKAKPIALGFARSGSFPLAVICVGK</sequence>
<feature type="domain" description="No apical meristem-associated C-terminal" evidence="2">
    <location>
        <begin position="27"/>
        <end position="93"/>
    </location>
</feature>
<evidence type="ECO:0000259" key="2">
    <source>
        <dbReference type="Pfam" id="PF14303"/>
    </source>
</evidence>
<dbReference type="Pfam" id="PF14303">
    <property type="entry name" value="NAM-associated"/>
    <property type="match status" value="1"/>
</dbReference>
<keyword evidence="4" id="KW-1185">Reference proteome</keyword>
<evidence type="ECO:0000313" key="3">
    <source>
        <dbReference type="EMBL" id="VFQ68224.1"/>
    </source>
</evidence>
<evidence type="ECO:0000313" key="4">
    <source>
        <dbReference type="Proteomes" id="UP000595140"/>
    </source>
</evidence>
<organism evidence="3 4">
    <name type="scientific">Cuscuta campestris</name>
    <dbReference type="NCBI Taxonomy" id="132261"/>
    <lineage>
        <taxon>Eukaryota</taxon>
        <taxon>Viridiplantae</taxon>
        <taxon>Streptophyta</taxon>
        <taxon>Embryophyta</taxon>
        <taxon>Tracheophyta</taxon>
        <taxon>Spermatophyta</taxon>
        <taxon>Magnoliopsida</taxon>
        <taxon>eudicotyledons</taxon>
        <taxon>Gunneridae</taxon>
        <taxon>Pentapetalae</taxon>
        <taxon>asterids</taxon>
        <taxon>lamiids</taxon>
        <taxon>Solanales</taxon>
        <taxon>Convolvulaceae</taxon>
        <taxon>Cuscuteae</taxon>
        <taxon>Cuscuta</taxon>
        <taxon>Cuscuta subgen. Grammica</taxon>
        <taxon>Cuscuta sect. Cleistogrammica</taxon>
    </lineage>
</organism>
<dbReference type="Proteomes" id="UP000595140">
    <property type="component" value="Unassembled WGS sequence"/>
</dbReference>
<dbReference type="EMBL" id="OOIL02000669">
    <property type="protein sequence ID" value="VFQ68224.1"/>
    <property type="molecule type" value="Genomic_DNA"/>
</dbReference>
<feature type="region of interest" description="Disordered" evidence="1">
    <location>
        <begin position="42"/>
        <end position="91"/>
    </location>
</feature>
<name>A0A484KW57_9ASTE</name>
<dbReference type="AlphaFoldDB" id="A0A484KW57"/>
<evidence type="ECO:0000256" key="1">
    <source>
        <dbReference type="SAM" id="MobiDB-lite"/>
    </source>
</evidence>
<proteinExistence type="predicted"/>
<protein>
    <recommendedName>
        <fullName evidence="2">No apical meristem-associated C-terminal domain-containing protein</fullName>
    </recommendedName>
</protein>
<dbReference type="InterPro" id="IPR029466">
    <property type="entry name" value="NAM-associated_C"/>
</dbReference>
<gene>
    <name evidence="3" type="ORF">CCAM_LOCUS10000</name>
</gene>
<accession>A0A484KW57</accession>